<dbReference type="RefSeq" id="WP_098685616.1">
    <property type="nucleotide sequence ID" value="NZ_NVDU01000003.1"/>
</dbReference>
<organism evidence="1 2">
    <name type="scientific">Bacillus thuringiensis</name>
    <dbReference type="NCBI Taxonomy" id="1428"/>
    <lineage>
        <taxon>Bacteria</taxon>
        <taxon>Bacillati</taxon>
        <taxon>Bacillota</taxon>
        <taxon>Bacilli</taxon>
        <taxon>Bacillales</taxon>
        <taxon>Bacillaceae</taxon>
        <taxon>Bacillus</taxon>
        <taxon>Bacillus cereus group</taxon>
    </lineage>
</organism>
<evidence type="ECO:0000313" key="2">
    <source>
        <dbReference type="Proteomes" id="UP000223366"/>
    </source>
</evidence>
<gene>
    <name evidence="1" type="ORF">COK99_01780</name>
</gene>
<dbReference type="AlphaFoldDB" id="A0A9X7GG65"/>
<proteinExistence type="predicted"/>
<dbReference type="Proteomes" id="UP000223366">
    <property type="component" value="Unassembled WGS sequence"/>
</dbReference>
<name>A0A9X7GG65_BACTU</name>
<reference evidence="1 2" key="1">
    <citation type="submission" date="2017-09" db="EMBL/GenBank/DDBJ databases">
        <title>Large-scale bioinformatics analysis of Bacillus genomes uncovers conserved roles of natural products in bacterial physiology.</title>
        <authorList>
            <consortium name="Agbiome Team Llc"/>
            <person name="Bleich R.M."/>
            <person name="Grubbs K.J."/>
            <person name="Santa Maria K.C."/>
            <person name="Allen S.E."/>
            <person name="Farag S."/>
            <person name="Shank E.A."/>
            <person name="Bowers A."/>
        </authorList>
    </citation>
    <scope>NUCLEOTIDE SEQUENCE [LARGE SCALE GENOMIC DNA]</scope>
    <source>
        <strain evidence="1 2">AFS060060</strain>
    </source>
</reference>
<evidence type="ECO:0000313" key="1">
    <source>
        <dbReference type="EMBL" id="PFV35778.1"/>
    </source>
</evidence>
<sequence>MARVKLIDAISLIPLHQTSVGQVYFDISVPQVGSIIKYYKHNGLKRFQGDFTLYQVQSVIQDLQERDGDYFERFEVRLLKM</sequence>
<accession>A0A9X7GG65</accession>
<comment type="caution">
    <text evidence="1">The sequence shown here is derived from an EMBL/GenBank/DDBJ whole genome shotgun (WGS) entry which is preliminary data.</text>
</comment>
<dbReference type="EMBL" id="NVDU01000003">
    <property type="protein sequence ID" value="PFV35778.1"/>
    <property type="molecule type" value="Genomic_DNA"/>
</dbReference>
<protein>
    <submittedName>
        <fullName evidence="1">Uncharacterized protein</fullName>
    </submittedName>
</protein>